<dbReference type="EMBL" id="JAPHNI010000422">
    <property type="protein sequence ID" value="KAJ8111261.1"/>
    <property type="molecule type" value="Genomic_DNA"/>
</dbReference>
<evidence type="ECO:0000313" key="2">
    <source>
        <dbReference type="Proteomes" id="UP001153331"/>
    </source>
</evidence>
<comment type="caution">
    <text evidence="1">The sequence shown here is derived from an EMBL/GenBank/DDBJ whole genome shotgun (WGS) entry which is preliminary data.</text>
</comment>
<evidence type="ECO:0000313" key="1">
    <source>
        <dbReference type="EMBL" id="KAJ8111261.1"/>
    </source>
</evidence>
<protein>
    <submittedName>
        <fullName evidence="1">Uncharacterized protein</fullName>
    </submittedName>
</protein>
<name>A0ACC2I813_9PLEO</name>
<accession>A0ACC2I813</accession>
<gene>
    <name evidence="1" type="ORF">OPT61_g6102</name>
</gene>
<proteinExistence type="predicted"/>
<organism evidence="1 2">
    <name type="scientific">Boeremia exigua</name>
    <dbReference type="NCBI Taxonomy" id="749465"/>
    <lineage>
        <taxon>Eukaryota</taxon>
        <taxon>Fungi</taxon>
        <taxon>Dikarya</taxon>
        <taxon>Ascomycota</taxon>
        <taxon>Pezizomycotina</taxon>
        <taxon>Dothideomycetes</taxon>
        <taxon>Pleosporomycetidae</taxon>
        <taxon>Pleosporales</taxon>
        <taxon>Pleosporineae</taxon>
        <taxon>Didymellaceae</taxon>
        <taxon>Boeremia</taxon>
    </lineage>
</organism>
<sequence length="1623" mass="181430">MHVASCRRTKAVRNLDKRKDEPQSLSHPMRAYWSLTLGWPTKGPCGARPITMSLTGNFPSNYDREAAAGGVPTPEMQGRRPSQSHFHEEDNRHDTSSDASTIAAQNSPPRSHRPTGSVENSVEKDVPYNNDVDADETARREHEVLQLARRLTQHSVQSASHHQNPFQAAPGSSLDPSGENFNARAWTKAMMNLQLTDENAAPPRQAGIAFKNLNVHGFGADTDYQKSVGNVLLEGPGLFKKLKGDKGRKINILRGVDGLVEAGEMLVVLGPPGSGCSTFLKTITGETHGFFVDEKSTLNYQGISPDLFQKNYRGEAIYTAEVDVHFPSMTVGETLYFAALARRPRNIPGGVSADEYAKHQRDVIMAMYGISHTINTRVGNDFIRGVSGGERKRVTIAEASLSRAPLQAWDNSTRGLDSANAIEFVKTLRMETEINGTTACVAIYQAPQAAYDLFDKVLVLYEGRQIFYGRTTEAKAYFVKMGFVCPDRQTDADFLTSMTSPLERIVGKDFEGRVPRTPDEFHQRWLESPERVALIAEIEAYEQKYPVGGEQAQKFAESRKLQQAKGQRAKSPYTLSYSQQIKLCLWRGFVRLKADPSITLTQLIANSIMALIISSVFFNLQPTTGSFYQRSALLFFAILMNAFGSALEILTLYAQRPIVEKHSRYALYHPSAEAFASMLTDMPYKIANAITFNLVLYFMTNLRREPGNFFFFVLISFTLTLVMSMFFRSIASLSKSLVQALAPAAILILGLVIYTGFAIPPSYMLGWSKWIRYINPVSYGFEALMVNEFFGREFECNMFIPQGPSYNLPADSVNHACSAVGSVAGNPYVDGGVYISSAYEYQRSHKWRNFGILWAFMFGLMAVYLIATEFITSAKSKGEVLVFRRGHKAPTSKSTDDLENNPTGRPAGYADSSDNIAIIERQTAIFQWKDVCYDIKIKGEPRRILDHVDGWVKPGTLTALMGVSGAGKTTLLDVLATRTTMGVITGEMLVDGVPRDQSFQRKTGYAQQQDLHLATSTVREALTFSALLRQPAHVSRQEKIDYVSEVIKLLDMDEYADAVVGVPGEGLNVEQRKRLTIGVELAAKPALLLFLDEPTSGLDSQTSWAILDLLDKLKNNGQAILCTIHQPSAMLFQRFDRLLFLAKGGRTVYYGDVGHNSKVLVDYFVRNGGSPCPPEANPAEWMLEVIGAAPGSHTDVDWPQAWRSSPEYAEVQRHLAELKAERSQATRLERTVSAQKREDKAAYREFAAPFATQFRETTVRVFQQYWRSPTYIYSKTLLCVTSALFIGFSLYNMPNTQQGLQNQMFGIFMLMTIFGQLVQQIMPHFVTQRALYEVRERPSKTYSWKAFMLSNIIVELPWNSLMAVLIFFCWYYPIGLYRNAQPTDEVAYRGFQLFLFTWMFLLFTSTFTHMVIAGMESAETGGNIANLMFSLCLIFCGVLAPPGSFPQFWIFMYRLSPFTYMVSGLLATGLARSTVQCAQNEFVNFQAPSGETCGEFMADFMAGAGGYLQDKNATGECNYCAIDSTDTFLAQLSSNYDDVWRNFGILWVYVIFNIFAALALYWLIRMPKNKKDKAEKNDAGAQKGATQEQTLSEPRHMDDNVVQEKSFNDVPTTPTPGNTSEKV</sequence>
<keyword evidence="2" id="KW-1185">Reference proteome</keyword>
<dbReference type="Proteomes" id="UP001153331">
    <property type="component" value="Unassembled WGS sequence"/>
</dbReference>
<reference evidence="1" key="1">
    <citation type="submission" date="2022-11" db="EMBL/GenBank/DDBJ databases">
        <title>Genome Sequence of Boeremia exigua.</title>
        <authorList>
            <person name="Buettner E."/>
        </authorList>
    </citation>
    <scope>NUCLEOTIDE SEQUENCE</scope>
    <source>
        <strain evidence="1">CU02</strain>
    </source>
</reference>